<proteinExistence type="predicted"/>
<dbReference type="eggNOG" id="ENOG502QR1M">
    <property type="taxonomic scope" value="Eukaryota"/>
</dbReference>
<dbReference type="PANTHER" id="PTHR47782:SF1">
    <property type="entry name" value="PYRIMIDINE PATHWAY REGULATORY PROTEIN 1"/>
    <property type="match status" value="1"/>
</dbReference>
<evidence type="ECO:0000256" key="3">
    <source>
        <dbReference type="ARBA" id="ARBA00022833"/>
    </source>
</evidence>
<evidence type="ECO:0000256" key="4">
    <source>
        <dbReference type="ARBA" id="ARBA00023015"/>
    </source>
</evidence>
<dbReference type="CDD" id="cd00067">
    <property type="entry name" value="GAL4"/>
    <property type="match status" value="1"/>
</dbReference>
<reference evidence="10 12" key="1">
    <citation type="journal article" date="2016" name="PLoS ONE">
        <title>Sequence Assembly of Yarrowia lipolytica Strain W29/CLIB89 Shows Transposable Element Diversity.</title>
        <authorList>
            <person name="Magnan C."/>
            <person name="Yu J."/>
            <person name="Chang I."/>
            <person name="Jahn E."/>
            <person name="Kanomata Y."/>
            <person name="Wu J."/>
            <person name="Zeller M."/>
            <person name="Oakes M."/>
            <person name="Baldi P."/>
            <person name="Sandmeyer S."/>
        </authorList>
    </citation>
    <scope>NUCLEOTIDE SEQUENCE [LARGE SCALE GENOMIC DNA]</scope>
    <source>
        <strain evidence="10">CLIB89</strain>
        <strain evidence="12">CLIB89(W29)</strain>
    </source>
</reference>
<dbReference type="Proteomes" id="UP000256601">
    <property type="component" value="Unassembled WGS sequence"/>
</dbReference>
<dbReference type="PROSITE" id="PS00463">
    <property type="entry name" value="ZN2_CY6_FUNGAL_1"/>
    <property type="match status" value="1"/>
</dbReference>
<dbReference type="InterPro" id="IPR007219">
    <property type="entry name" value="XnlR_reg_dom"/>
</dbReference>
<dbReference type="SMART" id="SM00066">
    <property type="entry name" value="GAL4"/>
    <property type="match status" value="1"/>
</dbReference>
<dbReference type="Proteomes" id="UP000182444">
    <property type="component" value="Chromosome 1B"/>
</dbReference>
<dbReference type="GO" id="GO:0006351">
    <property type="term" value="P:DNA-templated transcription"/>
    <property type="evidence" value="ECO:0007669"/>
    <property type="project" value="InterPro"/>
</dbReference>
<evidence type="ECO:0000256" key="6">
    <source>
        <dbReference type="ARBA" id="ARBA00023163"/>
    </source>
</evidence>
<dbReference type="AlphaFoldDB" id="A0A1H6PIF0"/>
<dbReference type="EMBL" id="KZ858952">
    <property type="protein sequence ID" value="RDW28501.1"/>
    <property type="molecule type" value="Genomic_DNA"/>
</dbReference>
<name>A0A1H6PIF0_YARLL</name>
<evidence type="ECO:0000256" key="8">
    <source>
        <dbReference type="SAM" id="MobiDB-lite"/>
    </source>
</evidence>
<dbReference type="InterPro" id="IPR052202">
    <property type="entry name" value="Yeast_MetPath_Reg"/>
</dbReference>
<feature type="region of interest" description="Disordered" evidence="8">
    <location>
        <begin position="1"/>
        <end position="25"/>
    </location>
</feature>
<keyword evidence="7" id="KW-0539">Nucleus</keyword>
<organism evidence="10 12">
    <name type="scientific">Yarrowia lipolytica</name>
    <name type="common">Candida lipolytica</name>
    <dbReference type="NCBI Taxonomy" id="4952"/>
    <lineage>
        <taxon>Eukaryota</taxon>
        <taxon>Fungi</taxon>
        <taxon>Dikarya</taxon>
        <taxon>Ascomycota</taxon>
        <taxon>Saccharomycotina</taxon>
        <taxon>Dipodascomycetes</taxon>
        <taxon>Dipodascales</taxon>
        <taxon>Dipodascales incertae sedis</taxon>
        <taxon>Yarrowia</taxon>
    </lineage>
</organism>
<dbReference type="VEuPathDB" id="FungiDB:YALI1_B13069g"/>
<dbReference type="CDD" id="cd14723">
    <property type="entry name" value="ZIP_Ppr1"/>
    <property type="match status" value="1"/>
</dbReference>
<dbReference type="PANTHER" id="PTHR47782">
    <property type="entry name" value="ZN(II)2CYS6 TRANSCRIPTION FACTOR (EUROFUNG)-RELATED"/>
    <property type="match status" value="1"/>
</dbReference>
<evidence type="ECO:0000256" key="7">
    <source>
        <dbReference type="ARBA" id="ARBA00023242"/>
    </source>
</evidence>
<evidence type="ECO:0000256" key="5">
    <source>
        <dbReference type="ARBA" id="ARBA00023125"/>
    </source>
</evidence>
<feature type="region of interest" description="Disordered" evidence="8">
    <location>
        <begin position="105"/>
        <end position="135"/>
    </location>
</feature>
<dbReference type="SUPFAM" id="SSF57701">
    <property type="entry name" value="Zn2/Cys6 DNA-binding domain"/>
    <property type="match status" value="1"/>
</dbReference>
<keyword evidence="2" id="KW-0479">Metal-binding</keyword>
<dbReference type="VEuPathDB" id="FungiDB:YALI0_B09713g"/>
<keyword evidence="6" id="KW-0804">Transcription</keyword>
<dbReference type="PROSITE" id="PS50048">
    <property type="entry name" value="ZN2_CY6_FUNGAL_2"/>
    <property type="match status" value="1"/>
</dbReference>
<dbReference type="CDD" id="cd12148">
    <property type="entry name" value="fungal_TF_MHR"/>
    <property type="match status" value="1"/>
</dbReference>
<dbReference type="InterPro" id="IPR036864">
    <property type="entry name" value="Zn2-C6_fun-type_DNA-bd_sf"/>
</dbReference>
<evidence type="ECO:0000256" key="2">
    <source>
        <dbReference type="ARBA" id="ARBA00022723"/>
    </source>
</evidence>
<evidence type="ECO:0000313" key="13">
    <source>
        <dbReference type="Proteomes" id="UP000256601"/>
    </source>
</evidence>
<keyword evidence="4" id="KW-0805">Transcription regulation</keyword>
<reference evidence="11 13" key="2">
    <citation type="submission" date="2018-07" db="EMBL/GenBank/DDBJ databases">
        <title>Draft Genome Assemblies for Five Robust Yarrowia lipolytica Strains Exhibiting High Lipid Production and Pentose Sugar Utilization and Sugar Alcohol Secretion from Undetoxified Lignocellulosic Biomass Hydrolysates.</title>
        <authorList>
            <consortium name="DOE Joint Genome Institute"/>
            <person name="Walker C."/>
            <person name="Ryu S."/>
            <person name="Na H."/>
            <person name="Zane M."/>
            <person name="LaButti K."/>
            <person name="Lipzen A."/>
            <person name="Haridas S."/>
            <person name="Barry K."/>
            <person name="Grigoriev I.V."/>
            <person name="Quarterman J."/>
            <person name="Slininger P."/>
            <person name="Dien B."/>
            <person name="Trinh C.T."/>
        </authorList>
    </citation>
    <scope>NUCLEOTIDE SEQUENCE [LARGE SCALE GENOMIC DNA]</scope>
    <source>
        <strain evidence="11 13">YB392</strain>
    </source>
</reference>
<evidence type="ECO:0000313" key="11">
    <source>
        <dbReference type="EMBL" id="RDW28501.1"/>
    </source>
</evidence>
<gene>
    <name evidence="11" type="ORF">B0I71DRAFT_43813</name>
    <name evidence="10" type="ORF">YALI1_B13069g</name>
</gene>
<dbReference type="GO" id="GO:0005634">
    <property type="term" value="C:nucleus"/>
    <property type="evidence" value="ECO:0007669"/>
    <property type="project" value="UniProtKB-SubCell"/>
</dbReference>
<dbReference type="Gene3D" id="4.10.240.10">
    <property type="entry name" value="Zn(2)-C6 fungal-type DNA-binding domain"/>
    <property type="match status" value="1"/>
</dbReference>
<evidence type="ECO:0000259" key="9">
    <source>
        <dbReference type="PROSITE" id="PS50048"/>
    </source>
</evidence>
<dbReference type="Pfam" id="PF04082">
    <property type="entry name" value="Fungal_trans"/>
    <property type="match status" value="1"/>
</dbReference>
<dbReference type="GO" id="GO:0043565">
    <property type="term" value="F:sequence-specific DNA binding"/>
    <property type="evidence" value="ECO:0007669"/>
    <property type="project" value="TreeGrafter"/>
</dbReference>
<evidence type="ECO:0000313" key="10">
    <source>
        <dbReference type="EMBL" id="AOW01473.1"/>
    </source>
</evidence>
<dbReference type="GO" id="GO:0045944">
    <property type="term" value="P:positive regulation of transcription by RNA polymerase II"/>
    <property type="evidence" value="ECO:0007669"/>
    <property type="project" value="TreeGrafter"/>
</dbReference>
<keyword evidence="5" id="KW-0238">DNA-binding</keyword>
<accession>A0A1H6PIF0</accession>
<keyword evidence="3" id="KW-0862">Zinc</keyword>
<dbReference type="SMART" id="SM00906">
    <property type="entry name" value="Fungal_trans"/>
    <property type="match status" value="1"/>
</dbReference>
<dbReference type="EMBL" id="CP017554">
    <property type="protein sequence ID" value="AOW01473.1"/>
    <property type="molecule type" value="Genomic_DNA"/>
</dbReference>
<dbReference type="InterPro" id="IPR001138">
    <property type="entry name" value="Zn2Cys6_DnaBD"/>
</dbReference>
<dbReference type="GeneID" id="2907471"/>
<evidence type="ECO:0000313" key="12">
    <source>
        <dbReference type="Proteomes" id="UP000182444"/>
    </source>
</evidence>
<comment type="subcellular location">
    <subcellularLocation>
        <location evidence="1">Nucleus</location>
    </subcellularLocation>
</comment>
<dbReference type="Pfam" id="PF00172">
    <property type="entry name" value="Zn_clus"/>
    <property type="match status" value="1"/>
</dbReference>
<dbReference type="OMA" id="ISACNRC"/>
<feature type="compositionally biased region" description="Low complexity" evidence="8">
    <location>
        <begin position="114"/>
        <end position="127"/>
    </location>
</feature>
<feature type="domain" description="Zn(2)-C6 fungal-type" evidence="9">
    <location>
        <begin position="31"/>
        <end position="59"/>
    </location>
</feature>
<evidence type="ECO:0000256" key="1">
    <source>
        <dbReference type="ARBA" id="ARBA00004123"/>
    </source>
</evidence>
<protein>
    <submittedName>
        <fullName evidence="11">Fungal-specific transcription factor domain-domain-containing protein</fullName>
    </submittedName>
</protein>
<dbReference type="KEGG" id="yli:2907471"/>
<dbReference type="GO" id="GO:0008270">
    <property type="term" value="F:zinc ion binding"/>
    <property type="evidence" value="ECO:0007669"/>
    <property type="project" value="InterPro"/>
</dbReference>
<sequence>MKRKMEEDIPTPTEPPSAKQPRQSMARSVSACVRCRKRKSKCDQKFPSCSRCLAAGVVCMGLDAATKREIPRSYVSHLESRIAALEGKLDDAGIDYSDLDTPAASVPIPKPIQTTGTATTPTTSSTATHEDGKNTAPVADLMENVEKASRASHSSTGQDLSFAKLLLTAVKLRAKTKSDRTTPTTTQTQYEACKTLPSKRDAEKRLSQYFCQANSQIPIFHRELFIKNYFVPIYGPFSPGISLASDYTTVEVDAGEAQPVEQPIITSDTPQIPLYFLFIVFGCATSVHQQLYPAGVSESYHQAAMEHIDSAFASANRLEALQAMLVLCLFSIMRPTVPGVWYTLSMALRLCIDLGLHIETSNNRVTDGFDLDMRRRLFWCTYMLDRQICVYLGRPFGIPEDSIRVPFFSELDDSLIVPRNNVDYSLMTSPGGIKSYKYISLAFARVRQIQAEIQRMMFEFTEIPRRFATFADWFQDVCTRLDEWMDSCPNTNLQTNCGFTTTFFALNYHQSRLLLYGVGPKNPSPSAYSLECVLEASKGIMTKYHSLHQIMSINYTWVAVHNLFIAGTCFLYAVYNSLVSGQQLISREDYETVSKQCVVVLDSLIGRCNAAQVCHDTFELLSAAVFKMCFKGGSVLRKVSKDGLVEVIQNHDKRFSHLGALVEQVPDNWNDDRRKKHQKPVEVPVPDLDDFFKEAQNPPNMEMTASLEEPLPYAYSGEVSPQQEDLYSLMSEVPLGSIWDQYFKEGAGGGPR</sequence>
<dbReference type="GO" id="GO:0000981">
    <property type="term" value="F:DNA-binding transcription factor activity, RNA polymerase II-specific"/>
    <property type="evidence" value="ECO:0007669"/>
    <property type="project" value="InterPro"/>
</dbReference>